<protein>
    <submittedName>
        <fullName evidence="1">Carboxypeptidase-like protein</fullName>
    </submittedName>
</protein>
<evidence type="ECO:0000313" key="1">
    <source>
        <dbReference type="EMBL" id="RZT96077.1"/>
    </source>
</evidence>
<name>A0A4Q7VJ41_9BACT</name>
<comment type="caution">
    <text evidence="1">The sequence shown here is derived from an EMBL/GenBank/DDBJ whole genome shotgun (WGS) entry which is preliminary data.</text>
</comment>
<dbReference type="EMBL" id="SHKN01000001">
    <property type="protein sequence ID" value="RZT96077.1"/>
    <property type="molecule type" value="Genomic_DNA"/>
</dbReference>
<gene>
    <name evidence="1" type="ORF">EV201_0709</name>
</gene>
<sequence length="296" mass="33947">MFNISSLTTLEELINNLISYLYMIRILLFVLILFLFCNSSSAATLTNDSIIRISGQIVTKSDLSPIPFSHLIIKGKRSGQICDSLGIFHLQVKQSDTLLVSALGYKTKEWAVPFIFGSSLSQFFQIPLDETAYLLNEVSVYALGTWDEFKADFRKLEIKNEYALNSQITKELAPFQTKKPNIVPPQYRPIIEDLSVWDAIGTPASFLFSKFSKKEKRKRKVAKMIRNKWQIKILNQYYTREIVAANTGLSGDELDNFMAYCGPKLNITQTTSQYDILEQIVNHYKTYTKQKRGYQL</sequence>
<dbReference type="Pfam" id="PF13715">
    <property type="entry name" value="CarbopepD_reg_2"/>
    <property type="match status" value="1"/>
</dbReference>
<keyword evidence="1" id="KW-0378">Hydrolase</keyword>
<dbReference type="GO" id="GO:0004180">
    <property type="term" value="F:carboxypeptidase activity"/>
    <property type="evidence" value="ECO:0007669"/>
    <property type="project" value="UniProtKB-KW"/>
</dbReference>
<accession>A0A4Q7VJ41</accession>
<evidence type="ECO:0000313" key="2">
    <source>
        <dbReference type="Proteomes" id="UP000293562"/>
    </source>
</evidence>
<organism evidence="1 2">
    <name type="scientific">Ancylomarina subtilis</name>
    <dbReference type="NCBI Taxonomy" id="1639035"/>
    <lineage>
        <taxon>Bacteria</taxon>
        <taxon>Pseudomonadati</taxon>
        <taxon>Bacteroidota</taxon>
        <taxon>Bacteroidia</taxon>
        <taxon>Marinilabiliales</taxon>
        <taxon>Marinifilaceae</taxon>
        <taxon>Ancylomarina</taxon>
    </lineage>
</organism>
<dbReference type="AlphaFoldDB" id="A0A4Q7VJ41"/>
<keyword evidence="1" id="KW-0121">Carboxypeptidase</keyword>
<dbReference type="InterPro" id="IPR008969">
    <property type="entry name" value="CarboxyPept-like_regulatory"/>
</dbReference>
<dbReference type="SUPFAM" id="SSF49464">
    <property type="entry name" value="Carboxypeptidase regulatory domain-like"/>
    <property type="match status" value="1"/>
</dbReference>
<reference evidence="1 2" key="1">
    <citation type="submission" date="2019-02" db="EMBL/GenBank/DDBJ databases">
        <title>Genomic Encyclopedia of Type Strains, Phase IV (KMG-IV): sequencing the most valuable type-strain genomes for metagenomic binning, comparative biology and taxonomic classification.</title>
        <authorList>
            <person name="Goeker M."/>
        </authorList>
    </citation>
    <scope>NUCLEOTIDE SEQUENCE [LARGE SCALE GENOMIC DNA]</scope>
    <source>
        <strain evidence="1 2">DSM 28825</strain>
    </source>
</reference>
<keyword evidence="2" id="KW-1185">Reference proteome</keyword>
<dbReference type="Proteomes" id="UP000293562">
    <property type="component" value="Unassembled WGS sequence"/>
</dbReference>
<proteinExistence type="predicted"/>
<keyword evidence="1" id="KW-0645">Protease</keyword>